<dbReference type="Proteomes" id="UP001433088">
    <property type="component" value="Unassembled WGS sequence"/>
</dbReference>
<dbReference type="EMBL" id="JBBMEU010000111">
    <property type="protein sequence ID" value="MEQ2423258.1"/>
    <property type="molecule type" value="Genomic_DNA"/>
</dbReference>
<evidence type="ECO:0000256" key="1">
    <source>
        <dbReference type="SAM" id="Phobius"/>
    </source>
</evidence>
<evidence type="ECO:0000313" key="3">
    <source>
        <dbReference type="Proteomes" id="UP001433088"/>
    </source>
</evidence>
<reference evidence="2 3" key="1">
    <citation type="submission" date="2024-03" db="EMBL/GenBank/DDBJ databases">
        <title>Human intestinal bacterial collection.</title>
        <authorList>
            <person name="Pauvert C."/>
            <person name="Hitch T.C.A."/>
            <person name="Clavel T."/>
        </authorList>
    </citation>
    <scope>NUCLEOTIDE SEQUENCE [LARGE SCALE GENOMIC DNA]</scope>
    <source>
        <strain evidence="2 3">CLA-AA-H81</strain>
    </source>
</reference>
<dbReference type="RefSeq" id="WP_020723844.1">
    <property type="nucleotide sequence ID" value="NZ_JBBMEU010000111.1"/>
</dbReference>
<feature type="transmembrane region" description="Helical" evidence="1">
    <location>
        <begin position="100"/>
        <end position="124"/>
    </location>
</feature>
<feature type="transmembrane region" description="Helical" evidence="1">
    <location>
        <begin position="60"/>
        <end position="79"/>
    </location>
</feature>
<name>A0ABV1D0K3_9FIRM</name>
<proteinExistence type="predicted"/>
<keyword evidence="1" id="KW-1133">Transmembrane helix</keyword>
<feature type="transmembrane region" description="Helical" evidence="1">
    <location>
        <begin position="33"/>
        <end position="54"/>
    </location>
</feature>
<evidence type="ECO:0000313" key="2">
    <source>
        <dbReference type="EMBL" id="MEQ2423258.1"/>
    </source>
</evidence>
<protein>
    <recommendedName>
        <fullName evidence="4">DUF1453 domain-containing protein</fullName>
    </recommendedName>
</protein>
<sequence>MSAYDILTGIQLCMAMAMIAYGIYFRKSRMCRLWWFAGPCVLVAIWAAAVLYYYTEYPFLTTLCFLMAFFLGLGLGLWFKKGLPELTYCRKQHSLRCPPLRTALPVNLFFCLIFASFQAVAYHMPFITHSWLFNEVLGFAPGIGMGWLWGRGLAMLFDIPTRGQQVYKDI</sequence>
<organism evidence="2 3">
    <name type="scientific">Megasphaera intestinihominis</name>
    <dbReference type="NCBI Taxonomy" id="3133159"/>
    <lineage>
        <taxon>Bacteria</taxon>
        <taxon>Bacillati</taxon>
        <taxon>Bacillota</taxon>
        <taxon>Negativicutes</taxon>
        <taxon>Veillonellales</taxon>
        <taxon>Veillonellaceae</taxon>
        <taxon>Megasphaera</taxon>
    </lineage>
</organism>
<accession>A0ABV1D0K3</accession>
<keyword evidence="1" id="KW-0472">Membrane</keyword>
<evidence type="ECO:0008006" key="4">
    <source>
        <dbReference type="Google" id="ProtNLM"/>
    </source>
</evidence>
<comment type="caution">
    <text evidence="2">The sequence shown here is derived from an EMBL/GenBank/DDBJ whole genome shotgun (WGS) entry which is preliminary data.</text>
</comment>
<gene>
    <name evidence="2" type="ORF">WMO23_11030</name>
</gene>
<feature type="transmembrane region" description="Helical" evidence="1">
    <location>
        <begin position="6"/>
        <end position="24"/>
    </location>
</feature>
<keyword evidence="1" id="KW-0812">Transmembrane</keyword>
<keyword evidence="3" id="KW-1185">Reference proteome</keyword>
<feature type="transmembrane region" description="Helical" evidence="1">
    <location>
        <begin position="136"/>
        <end position="157"/>
    </location>
</feature>